<dbReference type="EMBL" id="LJSK01000037">
    <property type="protein sequence ID" value="KPI88881.1"/>
    <property type="molecule type" value="Genomic_DNA"/>
</dbReference>
<evidence type="ECO:0000256" key="6">
    <source>
        <dbReference type="PROSITE-ProRule" id="PRU10141"/>
    </source>
</evidence>
<dbReference type="PROSITE" id="PS00107">
    <property type="entry name" value="PROTEIN_KINASE_ATP"/>
    <property type="match status" value="1"/>
</dbReference>
<evidence type="ECO:0000313" key="11">
    <source>
        <dbReference type="Proteomes" id="UP000038009"/>
    </source>
</evidence>
<evidence type="ECO:0000256" key="4">
    <source>
        <dbReference type="ARBA" id="ARBA00022777"/>
    </source>
</evidence>
<feature type="binding site" evidence="6">
    <location>
        <position position="54"/>
    </location>
    <ligand>
        <name>ATP</name>
        <dbReference type="ChEBI" id="CHEBI:30616"/>
    </ligand>
</feature>
<evidence type="ECO:0000256" key="7">
    <source>
        <dbReference type="RuleBase" id="RU000304"/>
    </source>
</evidence>
<evidence type="ECO:0000256" key="1">
    <source>
        <dbReference type="ARBA" id="ARBA00010886"/>
    </source>
</evidence>
<proteinExistence type="inferred from homology"/>
<reference evidence="10 11" key="1">
    <citation type="journal article" date="2015" name="PLoS Pathog.">
        <title>Leptomonas seymouri: Adaptations to the Dixenous Life Cycle Analyzed by Genome Sequencing, Transcriptome Profiling and Co-infection with Leishmania donovani.</title>
        <authorList>
            <person name="Kraeva N."/>
            <person name="Butenko A."/>
            <person name="Hlavacova J."/>
            <person name="Kostygov A."/>
            <person name="Myskova J."/>
            <person name="Grybchuk D."/>
            <person name="Lestinova T."/>
            <person name="Votypka J."/>
            <person name="Volf P."/>
            <person name="Opperdoes F."/>
            <person name="Flegontov P."/>
            <person name="Lukes J."/>
            <person name="Yurchenko V."/>
        </authorList>
    </citation>
    <scope>NUCLEOTIDE SEQUENCE [LARGE SCALE GENOMIC DNA]</scope>
    <source>
        <strain evidence="10 11">ATCC 30220</strain>
    </source>
</reference>
<keyword evidence="2" id="KW-0808">Transferase</keyword>
<evidence type="ECO:0000256" key="8">
    <source>
        <dbReference type="SAM" id="MobiDB-lite"/>
    </source>
</evidence>
<keyword evidence="4" id="KW-0418">Kinase</keyword>
<keyword evidence="7" id="KW-0723">Serine/threonine-protein kinase</keyword>
<dbReference type="SUPFAM" id="SSF56112">
    <property type="entry name" value="Protein kinase-like (PK-like)"/>
    <property type="match status" value="1"/>
</dbReference>
<dbReference type="Proteomes" id="UP000038009">
    <property type="component" value="Unassembled WGS sequence"/>
</dbReference>
<evidence type="ECO:0000256" key="2">
    <source>
        <dbReference type="ARBA" id="ARBA00022679"/>
    </source>
</evidence>
<gene>
    <name evidence="10" type="ORF">ABL78_1998</name>
</gene>
<dbReference type="InterPro" id="IPR017441">
    <property type="entry name" value="Protein_kinase_ATP_BS"/>
</dbReference>
<feature type="region of interest" description="Disordered" evidence="8">
    <location>
        <begin position="321"/>
        <end position="357"/>
    </location>
</feature>
<keyword evidence="5 6" id="KW-0067">ATP-binding</keyword>
<evidence type="ECO:0000313" key="10">
    <source>
        <dbReference type="EMBL" id="KPI88881.1"/>
    </source>
</evidence>
<organism evidence="10 11">
    <name type="scientific">Leptomonas seymouri</name>
    <dbReference type="NCBI Taxonomy" id="5684"/>
    <lineage>
        <taxon>Eukaryota</taxon>
        <taxon>Discoba</taxon>
        <taxon>Euglenozoa</taxon>
        <taxon>Kinetoplastea</taxon>
        <taxon>Metakinetoplastina</taxon>
        <taxon>Trypanosomatida</taxon>
        <taxon>Trypanosomatidae</taxon>
        <taxon>Leishmaniinae</taxon>
        <taxon>Leptomonas</taxon>
    </lineage>
</organism>
<dbReference type="InterPro" id="IPR008271">
    <property type="entry name" value="Ser/Thr_kinase_AS"/>
</dbReference>
<keyword evidence="11" id="KW-1185">Reference proteome</keyword>
<feature type="domain" description="Protein kinase" evidence="9">
    <location>
        <begin position="15"/>
        <end position="305"/>
    </location>
</feature>
<accession>A0A0N1HZW6</accession>
<dbReference type="PROSITE" id="PS00108">
    <property type="entry name" value="PROTEIN_KINASE_ST"/>
    <property type="match status" value="1"/>
</dbReference>
<dbReference type="Pfam" id="PF00069">
    <property type="entry name" value="Pkinase"/>
    <property type="match status" value="1"/>
</dbReference>
<dbReference type="GO" id="GO:0004674">
    <property type="term" value="F:protein serine/threonine kinase activity"/>
    <property type="evidence" value="ECO:0007669"/>
    <property type="project" value="UniProtKB-KW"/>
</dbReference>
<dbReference type="SMART" id="SM00220">
    <property type="entry name" value="S_TKc"/>
    <property type="match status" value="1"/>
</dbReference>
<evidence type="ECO:0000256" key="5">
    <source>
        <dbReference type="ARBA" id="ARBA00022840"/>
    </source>
</evidence>
<feature type="compositionally biased region" description="Low complexity" evidence="8">
    <location>
        <begin position="323"/>
        <end position="336"/>
    </location>
</feature>
<protein>
    <recommendedName>
        <fullName evidence="9">Protein kinase domain-containing protein</fullName>
    </recommendedName>
</protein>
<dbReference type="OrthoDB" id="259423at2759"/>
<evidence type="ECO:0000259" key="9">
    <source>
        <dbReference type="PROSITE" id="PS50011"/>
    </source>
</evidence>
<evidence type="ECO:0000256" key="3">
    <source>
        <dbReference type="ARBA" id="ARBA00022741"/>
    </source>
</evidence>
<keyword evidence="3 6" id="KW-0547">Nucleotide-binding</keyword>
<dbReference type="InterPro" id="IPR011009">
    <property type="entry name" value="Kinase-like_dom_sf"/>
</dbReference>
<name>A0A0N1HZW6_LEPSE</name>
<comment type="similarity">
    <text evidence="1">Belongs to the protein kinase superfamily. NEK Ser/Thr protein kinase family. NIMA subfamily.</text>
</comment>
<dbReference type="InterPro" id="IPR000719">
    <property type="entry name" value="Prot_kinase_dom"/>
</dbReference>
<dbReference type="GO" id="GO:0005524">
    <property type="term" value="F:ATP binding"/>
    <property type="evidence" value="ECO:0007669"/>
    <property type="project" value="UniProtKB-UniRule"/>
</dbReference>
<dbReference type="OMA" id="CVVKVMR"/>
<feature type="compositionally biased region" description="Low complexity" evidence="8">
    <location>
        <begin position="346"/>
        <end position="357"/>
    </location>
</feature>
<dbReference type="AlphaFoldDB" id="A0A0N1HZW6"/>
<dbReference type="PANTHER" id="PTHR43671">
    <property type="entry name" value="SERINE/THREONINE-PROTEIN KINASE NEK"/>
    <property type="match status" value="1"/>
</dbReference>
<dbReference type="Gene3D" id="1.10.510.10">
    <property type="entry name" value="Transferase(Phosphotransferase) domain 1"/>
    <property type="match status" value="1"/>
</dbReference>
<dbReference type="InterPro" id="IPR050660">
    <property type="entry name" value="NEK_Ser/Thr_kinase"/>
</dbReference>
<comment type="caution">
    <text evidence="10">The sequence shown here is derived from an EMBL/GenBank/DDBJ whole genome shotgun (WGS) entry which is preliminary data.</text>
</comment>
<dbReference type="PANTHER" id="PTHR43671:SF81">
    <property type="entry name" value="PROTEIN KINASE, PUTATIVE-RELATED"/>
    <property type="match status" value="1"/>
</dbReference>
<sequence>MSVKTDHHKIVGRELQVQRMVGSGGFGDALLVTRMRVDANPRHGFTFPPQCVVKVMRVGLCGQSELEQAQREVRVLKSLTHPNIVRYIGSWIEQSRGPYQNRFCIALQYCEGGDVTTLIRRYAESDRLLPTDAVVRLMAQVFSALNYSHSRHLIHRDIKPGNVFLTDRSDSVVGDAVVGDFGLVRSLEVTCEAVATRVGTPSYVSPEIVAGEPYTGKTDIFSAGAMFYEIMTRHSPFWRRRCSQQDNFKRVLHFDPMPFMRESFNRVYGEVLTDVIGRCLAKRESERASAYDVLVRIISPVSVFVRSNAIPVYVEKVAPRHPPAAQASPPSAQASRDGVEPPLGDAAATAAAGGQQGTTREQLRALFLEVSPTSPAGRLAALLTGNEELLVLLRVVLAYRGNDREQLLRELRCMFRLFGYGADSTVTTAVTGLIFRHCTSLLE</sequence>
<dbReference type="PROSITE" id="PS50011">
    <property type="entry name" value="PROTEIN_KINASE_DOM"/>
    <property type="match status" value="1"/>
</dbReference>
<dbReference type="VEuPathDB" id="TriTrypDB:Lsey_0037_0120"/>